<reference evidence="2" key="1">
    <citation type="journal article" date="2020" name="Microbiol. Resour. Announc.">
        <title>Complete Genome Sequence of Geobacillus sp. Strain E55-1, Isolated from Mine Geyser in Japan.</title>
        <authorList>
            <person name="Miyazaki K."/>
            <person name="Hase E."/>
            <person name="Tokito N."/>
        </authorList>
    </citation>
    <scope>NUCLEOTIDE SEQUENCE [LARGE SCALE GENOMIC DNA]</scope>
    <source>
        <strain evidence="2">E55-1</strain>
    </source>
</reference>
<dbReference type="AlphaFoldDB" id="A0A679FQZ4"/>
<name>A0A679FQZ4_9BACL</name>
<dbReference type="Proteomes" id="UP000501421">
    <property type="component" value="Chromosome"/>
</dbReference>
<organism evidence="1 2">
    <name type="scientific">Geobacillus subterraneus</name>
    <dbReference type="NCBI Taxonomy" id="129338"/>
    <lineage>
        <taxon>Bacteria</taxon>
        <taxon>Bacillati</taxon>
        <taxon>Bacillota</taxon>
        <taxon>Bacilli</taxon>
        <taxon>Bacillales</taxon>
        <taxon>Anoxybacillaceae</taxon>
        <taxon>Geobacillus</taxon>
    </lineage>
</organism>
<sequence length="87" mass="10168">MSGSYWLSAARRKRSKQEIQQAYEWGIKRNIDTLNVSDQLYRHNVQQWKQREQSGLIPLKKNTIRNISVHLSINSSGKEKLDDRAGN</sequence>
<evidence type="ECO:0000313" key="1">
    <source>
        <dbReference type="EMBL" id="BBW96156.1"/>
    </source>
</evidence>
<dbReference type="InterPro" id="IPR038501">
    <property type="entry name" value="Spore_GerAC_C_sf"/>
</dbReference>
<proteinExistence type="predicted"/>
<accession>A0A679FQZ4</accession>
<dbReference type="EMBL" id="AP022557">
    <property type="protein sequence ID" value="BBW96156.1"/>
    <property type="molecule type" value="Genomic_DNA"/>
</dbReference>
<dbReference type="Gene3D" id="3.30.300.210">
    <property type="entry name" value="Nutrient germinant receptor protein C, domain 3"/>
    <property type="match status" value="1"/>
</dbReference>
<gene>
    <name evidence="1" type="ORF">GsuE55_09890</name>
</gene>
<evidence type="ECO:0000313" key="2">
    <source>
        <dbReference type="Proteomes" id="UP000501421"/>
    </source>
</evidence>
<protein>
    <submittedName>
        <fullName evidence="1">Uncharacterized protein</fullName>
    </submittedName>
</protein>
<keyword evidence="2" id="KW-1185">Reference proteome</keyword>